<dbReference type="RefSeq" id="WP_012683180.1">
    <property type="nucleotide sequence ID" value="NC_012489.1"/>
</dbReference>
<dbReference type="HOGENOM" id="CLU_419644_0_0_0"/>
<dbReference type="KEGG" id="gau:GAU_1691"/>
<dbReference type="Pfam" id="PF07715">
    <property type="entry name" value="Plug"/>
    <property type="match status" value="1"/>
</dbReference>
<dbReference type="STRING" id="379066.GAU_1691"/>
<protein>
    <recommendedName>
        <fullName evidence="1">TonB-dependent receptor plug domain-containing protein</fullName>
    </recommendedName>
</protein>
<dbReference type="AlphaFoldDB" id="C1A923"/>
<dbReference type="Proteomes" id="UP000002209">
    <property type="component" value="Chromosome"/>
</dbReference>
<feature type="domain" description="TonB-dependent receptor plug" evidence="1">
    <location>
        <begin position="108"/>
        <end position="195"/>
    </location>
</feature>
<accession>C1A923</accession>
<organism evidence="2 3">
    <name type="scientific">Gemmatimonas aurantiaca (strain DSM 14586 / JCM 11422 / NBRC 100505 / T-27)</name>
    <dbReference type="NCBI Taxonomy" id="379066"/>
    <lineage>
        <taxon>Bacteria</taxon>
        <taxon>Pseudomonadati</taxon>
        <taxon>Gemmatimonadota</taxon>
        <taxon>Gemmatimonadia</taxon>
        <taxon>Gemmatimonadales</taxon>
        <taxon>Gemmatimonadaceae</taxon>
        <taxon>Gemmatimonas</taxon>
    </lineage>
</organism>
<evidence type="ECO:0000313" key="3">
    <source>
        <dbReference type="Proteomes" id="UP000002209"/>
    </source>
</evidence>
<dbReference type="OrthoDB" id="9769300at2"/>
<reference evidence="3" key="1">
    <citation type="submission" date="2006-03" db="EMBL/GenBank/DDBJ databases">
        <title>Complete genome sequence of Gemmatimonas aurantiaca T-27 that represents a novel phylum Gemmatimonadetes.</title>
        <authorList>
            <person name="Takasaki K."/>
            <person name="Ichikawa N."/>
            <person name="Miura H."/>
            <person name="Matsushita S."/>
            <person name="Watanabe Y."/>
            <person name="Oguchi A."/>
            <person name="Ankai A."/>
            <person name="Yashiro I."/>
            <person name="Takahashi M."/>
            <person name="Terui Y."/>
            <person name="Fukui S."/>
            <person name="Yokoyama H."/>
            <person name="Tanikawa S."/>
            <person name="Hanada S."/>
            <person name="Kamagata Y."/>
            <person name="Fujita N."/>
        </authorList>
    </citation>
    <scope>NUCLEOTIDE SEQUENCE [LARGE SCALE GENOMIC DNA]</scope>
    <source>
        <strain evidence="3">T-27 / DSM 14586 / JCM 11422 / NBRC 100505</strain>
    </source>
</reference>
<gene>
    <name evidence="2" type="ordered locus">GAU_1691</name>
</gene>
<keyword evidence="3" id="KW-1185">Reference proteome</keyword>
<name>C1A923_GEMAT</name>
<evidence type="ECO:0000259" key="1">
    <source>
        <dbReference type="Pfam" id="PF07715"/>
    </source>
</evidence>
<sequence>MSSELVATAAWRRWGCVVVGALTLVIGSAQMAMAQVRPDSARRDSVRLALPIPPRDSAAAEPDSVMQARILARSDSMRQLMLADTIKTPVARFEMPSASLDISETLRFDRNQILSSSALNLTDLLDRVPGVTTFRSGWLAGIHAATYNGDARRIRYFVDGIEIDGVDPRGGGATDLVAVPLWTLDELVIERGAGEIRVWMRTLAATRTTPYSRVDVFTGDLNTNAFRGFVARRWRNGLMFQAGGQQVATQSGRVSVIDGNTGGRLRSDGSVQLFLTRLGWARGKWSIDAYGQGGSRDRDRHIARDTTVFSNLPKYKGAHREGYVRVGYGDTLEGFWSQAMVQSLRVKIEPDSFVAVLDANGVALPRPDTIAARTQQVVAVGYRTNRWAVSLTDRIRPLNGVTLHAPVARGSAQWRAFSLGGWVERSGPDSTDRTEAVAQFRPNSWFVVNAAYASRTPGDSTGRIASTSMRAEAAIRYKDLWLRGGVLRDDAVRFANLELLTLPSLLIEAPAAQGILIGARGRLYKDLRFDVQSLRWNTGQFQRPPSSVRAELGVNSEWRRRFPKGEFGINARISYEMRDGVPFFYGVRGEEEALDIRVTEKAQVATAHLEIRIQKATLFYQYRNLSGGQYEQIPGITMPPAVQMYGMRWEFWN</sequence>
<dbReference type="SUPFAM" id="SSF56935">
    <property type="entry name" value="Porins"/>
    <property type="match status" value="1"/>
</dbReference>
<evidence type="ECO:0000313" key="2">
    <source>
        <dbReference type="EMBL" id="BAH38733.1"/>
    </source>
</evidence>
<dbReference type="eggNOG" id="COG4206">
    <property type="taxonomic scope" value="Bacteria"/>
</dbReference>
<dbReference type="InterPro" id="IPR012910">
    <property type="entry name" value="Plug_dom"/>
</dbReference>
<dbReference type="EMBL" id="AP009153">
    <property type="protein sequence ID" value="BAH38733.1"/>
    <property type="molecule type" value="Genomic_DNA"/>
</dbReference>
<proteinExistence type="predicted"/>